<dbReference type="EMBL" id="CAFBPO010000007">
    <property type="protein sequence ID" value="CAB5019868.1"/>
    <property type="molecule type" value="Genomic_DNA"/>
</dbReference>
<dbReference type="InterPro" id="IPR011047">
    <property type="entry name" value="Quinoprotein_ADH-like_sf"/>
</dbReference>
<evidence type="ECO:0000313" key="6">
    <source>
        <dbReference type="EMBL" id="CAB4839441.1"/>
    </source>
</evidence>
<dbReference type="SUPFAM" id="SSF50998">
    <property type="entry name" value="Quinoprotein alcohol dehydrogenase-like"/>
    <property type="match status" value="1"/>
</dbReference>
<evidence type="ECO:0000313" key="4">
    <source>
        <dbReference type="EMBL" id="CAB4750085.1"/>
    </source>
</evidence>
<dbReference type="EMBL" id="CAFBOO010000001">
    <property type="protein sequence ID" value="CAB4977062.1"/>
    <property type="molecule type" value="Genomic_DNA"/>
</dbReference>
<dbReference type="EMBL" id="CAEZUM010000004">
    <property type="protein sequence ID" value="CAB4592458.1"/>
    <property type="molecule type" value="Genomic_DNA"/>
</dbReference>
<reference evidence="1" key="1">
    <citation type="submission" date="2020-05" db="EMBL/GenBank/DDBJ databases">
        <authorList>
            <person name="Chiriac C."/>
            <person name="Salcher M."/>
            <person name="Ghai R."/>
            <person name="Kavagutti S V."/>
        </authorList>
    </citation>
    <scope>NUCLEOTIDE SEQUENCE</scope>
</reference>
<gene>
    <name evidence="1" type="ORF">UFOPK1824_00146</name>
    <name evidence="2" type="ORF">UFOPK2340_00139</name>
    <name evidence="3" type="ORF">UFOPK2772_00112</name>
    <name evidence="4" type="ORF">UFOPK2850_00342</name>
    <name evidence="5" type="ORF">UFOPK3027_00057</name>
    <name evidence="6" type="ORF">UFOPK3256_00069</name>
    <name evidence="7" type="ORF">UFOPK3827_00360</name>
    <name evidence="8" type="ORF">UFOPK3982_00168</name>
    <name evidence="9" type="ORF">UFOPK4120_00781</name>
    <name evidence="10" type="ORF">UFOPK4404_00372</name>
</gene>
<protein>
    <submittedName>
        <fullName evidence="1">Unannotated protein</fullName>
    </submittedName>
</protein>
<dbReference type="EMBL" id="CAFAZW010000001">
    <property type="protein sequence ID" value="CAB4839441.1"/>
    <property type="molecule type" value="Genomic_DNA"/>
</dbReference>
<sequence length="398" mass="41674">MIARKNLLKKYLISVVITSIAMTNVAQGAPKTVSVKPLKVFSQSSSAEAIVANSKAIFTYENIMGLSADIKVRAFDFAGTEIWSKTVDSGLDELATAMTIDSQGTLWLVGNIAIAPQPESATAATEALNPDGIEVENIQSLRADMKNISVWQINATGEVIGQSSIATVALIDAISVSSSGLSILASRENEPFLITFSQGKFSKELKLGTAKTKLSAITRSSDGTTYIFGSSSETLGGKKLVGRVDGILIKAAKTGSITSVVRSSAPKAIRDWQSTTSSLFATGSVKSGTTVESAITKFNSSFVPSWTTRISSTGRTLASSGANGSFYAILEPTSAIKGVTGFKAVKGQLAVLQFDSKGLLISAFTSAELTSAIASTYSNTAGLFLLTVDGKIWQVSNN</sequence>
<name>A0A6J6G6P1_9ZZZZ</name>
<accession>A0A6J6G6P1</accession>
<dbReference type="EMBL" id="CAEZZH010000003">
    <property type="protein sequence ID" value="CAB4750085.1"/>
    <property type="molecule type" value="Genomic_DNA"/>
</dbReference>
<evidence type="ECO:0000313" key="3">
    <source>
        <dbReference type="EMBL" id="CAB4727747.1"/>
    </source>
</evidence>
<dbReference type="EMBL" id="CAFBNM010000003">
    <property type="protein sequence ID" value="CAB4948034.1"/>
    <property type="molecule type" value="Genomic_DNA"/>
</dbReference>
<evidence type="ECO:0000313" key="7">
    <source>
        <dbReference type="EMBL" id="CAB4948034.1"/>
    </source>
</evidence>
<dbReference type="EMBL" id="CAFBQY010000003">
    <property type="protein sequence ID" value="CAB5070546.1"/>
    <property type="molecule type" value="Genomic_DNA"/>
</dbReference>
<evidence type="ECO:0000313" key="8">
    <source>
        <dbReference type="EMBL" id="CAB4977062.1"/>
    </source>
</evidence>
<evidence type="ECO:0000313" key="2">
    <source>
        <dbReference type="EMBL" id="CAB4666204.1"/>
    </source>
</evidence>
<evidence type="ECO:0000313" key="5">
    <source>
        <dbReference type="EMBL" id="CAB4792792.1"/>
    </source>
</evidence>
<dbReference type="AlphaFoldDB" id="A0A6J6G6P1"/>
<evidence type="ECO:0000313" key="9">
    <source>
        <dbReference type="EMBL" id="CAB5019868.1"/>
    </source>
</evidence>
<dbReference type="EMBL" id="CAEZYT010000003">
    <property type="protein sequence ID" value="CAB4727747.1"/>
    <property type="molecule type" value="Genomic_DNA"/>
</dbReference>
<dbReference type="EMBL" id="CAEZXC010000004">
    <property type="protein sequence ID" value="CAB4666204.1"/>
    <property type="molecule type" value="Genomic_DNA"/>
</dbReference>
<dbReference type="EMBL" id="CAFAAN010000001">
    <property type="protein sequence ID" value="CAB4792792.1"/>
    <property type="molecule type" value="Genomic_DNA"/>
</dbReference>
<proteinExistence type="predicted"/>
<evidence type="ECO:0000313" key="10">
    <source>
        <dbReference type="EMBL" id="CAB5070546.1"/>
    </source>
</evidence>
<organism evidence="1">
    <name type="scientific">freshwater metagenome</name>
    <dbReference type="NCBI Taxonomy" id="449393"/>
    <lineage>
        <taxon>unclassified sequences</taxon>
        <taxon>metagenomes</taxon>
        <taxon>ecological metagenomes</taxon>
    </lineage>
</organism>
<evidence type="ECO:0000313" key="1">
    <source>
        <dbReference type="EMBL" id="CAB4592458.1"/>
    </source>
</evidence>